<feature type="chain" id="PRO_5043357981" description="Big-1 domain-containing protein" evidence="2">
    <location>
        <begin position="20"/>
        <end position="810"/>
    </location>
</feature>
<dbReference type="InterPro" id="IPR013783">
    <property type="entry name" value="Ig-like_fold"/>
</dbReference>
<dbReference type="EMBL" id="CP095354">
    <property type="protein sequence ID" value="XAG82626.1"/>
    <property type="molecule type" value="Genomic_DNA"/>
</dbReference>
<dbReference type="PROSITE" id="PS51127">
    <property type="entry name" value="BIG1"/>
    <property type="match status" value="2"/>
</dbReference>
<evidence type="ECO:0000313" key="4">
    <source>
        <dbReference type="EMBL" id="XAG82626.1"/>
    </source>
</evidence>
<gene>
    <name evidence="4" type="ORF">MRN14_08735</name>
</gene>
<dbReference type="Gene3D" id="2.60.40.10">
    <property type="entry name" value="Immunoglobulins"/>
    <property type="match status" value="5"/>
</dbReference>
<evidence type="ECO:0000259" key="3">
    <source>
        <dbReference type="PROSITE" id="PS51127"/>
    </source>
</evidence>
<protein>
    <recommendedName>
        <fullName evidence="3">Big-1 domain-containing protein</fullName>
    </recommendedName>
</protein>
<organism evidence="4">
    <name type="scientific">bacterium 19NY03SH02</name>
    <dbReference type="NCBI Taxonomy" id="2920631"/>
    <lineage>
        <taxon>Bacteria</taxon>
    </lineage>
</organism>
<accession>A0AAU6V873</accession>
<name>A0AAU6V873_UNCXX</name>
<dbReference type="InterPro" id="IPR008964">
    <property type="entry name" value="Invasin/intimin_cell_adhesion"/>
</dbReference>
<dbReference type="AlphaFoldDB" id="A0AAU6V873"/>
<dbReference type="PROSITE" id="PS51257">
    <property type="entry name" value="PROKAR_LIPOPROTEIN"/>
    <property type="match status" value="1"/>
</dbReference>
<comment type="similarity">
    <text evidence="1">Belongs to the intimin/invasin family.</text>
</comment>
<sequence>MRSAFKFCFTLLCSFLLFACGGGGSISDTGDGSTPPTGTTTVTLNISDPNISAENPATLTATVSNSLTGALAGQLVTFTLSNENLGTFNPAIGTALTDADGKAVISLATSNIAGAGTVSAAISSGESASVGFTMKGDGGQAGGGAQVTLTLTDVDGNTTDSITSTSPGILVATVTGLSKPAIVTFDASLGDLPIKTAITDANGKASVSIYAGSTPGASSATASLATGEKAEHVFVIGASDVQMGSGDPFVSGKAAVSAATLSAGGTATISVMLQDSQGKPFTEPVDVSFSSTCSKKTSPEAVISSPVTAINGLATSTYLAKGCVGDDNITVSADVGGKNLSATGVVKILAADAGSIVFVDASPENIGIKGTGSDESSIIRFKVLDTNGNAVANKAVSFSLNTDVGGLSLNPATATTNNEGIVQTVVNSGTVATTVRVTADIDGTSPLISSQSSVLVISTGKPDQDSFSLSAETLNAEGWDVDGTAVKVTARLADAFNNPVPDGTAVYFTTEGGAITPSCTTTGGVCSVTWTSQNARPEGQLLVDNSGSRNPIAELSATGGNFYGQKYGGRATITATANGEESFPDTNGNGRFDASEVAAFQGTDVSGQPYDLAEAFVDHNEDGLFNPQQAGGEIGGENEELIDFDSDGVFDSADGKYNGVLCSIPAHDACADGISHSQSINVRSSLVMVMSGSTAYATDPADIRIIDRDGDNLGGDIDINGKSSATVQFTISDLHNQQMPSGSVVTFTTSAGSVASSGSYTWPSSNHNGGRQFSVTLKGADEPDSGSFIVKVKTPGGAETEVVNLKVNIY</sequence>
<dbReference type="SUPFAM" id="SSF49373">
    <property type="entry name" value="Invasin/intimin cell-adhesion fragments"/>
    <property type="match status" value="4"/>
</dbReference>
<feature type="domain" description="Big-1" evidence="3">
    <location>
        <begin position="358"/>
        <end position="457"/>
    </location>
</feature>
<keyword evidence="2" id="KW-0732">Signal</keyword>
<proteinExistence type="inferred from homology"/>
<reference evidence="4" key="1">
    <citation type="submission" date="2022-03" db="EMBL/GenBank/DDBJ databases">
        <title>Sea Food Isolates.</title>
        <authorList>
            <person name="Li c."/>
        </authorList>
    </citation>
    <scope>NUCLEOTIDE SEQUENCE</scope>
    <source>
        <strain evidence="4">19NY03SH02</strain>
    </source>
</reference>
<evidence type="ECO:0000256" key="1">
    <source>
        <dbReference type="ARBA" id="ARBA00010116"/>
    </source>
</evidence>
<feature type="signal peptide" evidence="2">
    <location>
        <begin position="1"/>
        <end position="19"/>
    </location>
</feature>
<dbReference type="InterPro" id="IPR003344">
    <property type="entry name" value="Big_1_dom"/>
</dbReference>
<feature type="domain" description="Big-1" evidence="3">
    <location>
        <begin position="41"/>
        <end position="133"/>
    </location>
</feature>
<evidence type="ECO:0000256" key="2">
    <source>
        <dbReference type="SAM" id="SignalP"/>
    </source>
</evidence>
<dbReference type="SMART" id="SM00634">
    <property type="entry name" value="BID_1"/>
    <property type="match status" value="3"/>
</dbReference>